<organism evidence="11 12">
    <name type="scientific">Pseudoalteromonas amylolytica</name>
    <dbReference type="NCBI Taxonomy" id="1859457"/>
    <lineage>
        <taxon>Bacteria</taxon>
        <taxon>Pseudomonadati</taxon>
        <taxon>Pseudomonadota</taxon>
        <taxon>Gammaproteobacteria</taxon>
        <taxon>Alteromonadales</taxon>
        <taxon>Pseudoalteromonadaceae</taxon>
        <taxon>Pseudoalteromonas</taxon>
    </lineage>
</organism>
<reference evidence="11 12" key="1">
    <citation type="submission" date="2016-09" db="EMBL/GenBank/DDBJ databases">
        <title>Pseudoalteromonas amylolytica sp. nov., isolated from the surface seawater.</title>
        <authorList>
            <person name="Wu Y.-H."/>
            <person name="Cheng H."/>
            <person name="Jin X.-B."/>
            <person name="Wang C.-S."/>
            <person name="Xu X.-W."/>
        </authorList>
    </citation>
    <scope>NUCLEOTIDE SEQUENCE [LARGE SCALE GENOMIC DNA]</scope>
    <source>
        <strain evidence="11 12">JW1</strain>
    </source>
</reference>
<dbReference type="PROSITE" id="PS50109">
    <property type="entry name" value="HIS_KIN"/>
    <property type="match status" value="1"/>
</dbReference>
<evidence type="ECO:0000259" key="8">
    <source>
        <dbReference type="PROSITE" id="PS50109"/>
    </source>
</evidence>
<dbReference type="Pfam" id="PF02518">
    <property type="entry name" value="HATPase_c"/>
    <property type="match status" value="1"/>
</dbReference>
<dbReference type="NCBIfam" id="TIGR00229">
    <property type="entry name" value="sensory_box"/>
    <property type="match status" value="1"/>
</dbReference>
<name>A0A1S1MSX5_9GAMM</name>
<dbReference type="SUPFAM" id="SSF52172">
    <property type="entry name" value="CheY-like"/>
    <property type="match status" value="1"/>
</dbReference>
<evidence type="ECO:0000259" key="9">
    <source>
        <dbReference type="PROSITE" id="PS50110"/>
    </source>
</evidence>
<sequence length="699" mass="77125">MPDYLDPALRITPQYFVEELIDIPKLTELLELYSNATKMVTALLDLHGNVLIATNWQDSCTKFHRKNEQTCANCLESDTALAGALAAGNKYNVYRCKNGLVDVATPVIIEGQHIANLFTGQFFFEPPNLEEFRQKARNVGFDEEQYLDAIQRVPVYSESEIEAHFAFLAKLAEMVAEMGANTIKIKQMNKKVIQEHDVLASSFSKFIEMAPIGVVKNRIDNGRFLLANDAFSRLVGTDKLSLMSQTLRELIAPADRESFDKAIVGLPKSKAFGDLNVHIQVAPNSYATVLLHGVLVEETTGVKSIWTVVQDITESMTLQANLIEAIDKANMASNAKSDFLANMSHEIRTPMNGVLGSLQLLENQVTEPQNKKLLDASLTSARSLLTIINDILDFSKLEAGKLKLESIGLSLSQIIETIISDIGPTAHKKNIKLYAHISTDSNDQWLGDPTRIRQILINVVSNAIKFTKQGEVTISLTTRVDNGQRLPVITITDTGIGMDEQGVKALFERFEQADTSTTRSFGGTGLGMSITRNLLTLMNGTIDIQSQLGKGTTVTIALPLEADSSTISQPKKVELFPAPDLSGKCILVAEDNDINWLIVSTMLKHTKATLVHAKDGQIAIEKFATVTPDIVLMDIHMPNMDGINACHHIKQHSPNTPVIVLTASIMSDDIAMYERVGFDDWLGKPLEMNLLYKKLSVFQ</sequence>
<comment type="caution">
    <text evidence="11">The sequence shown here is derived from an EMBL/GenBank/DDBJ whole genome shotgun (WGS) entry which is preliminary data.</text>
</comment>
<dbReference type="InterPro" id="IPR035965">
    <property type="entry name" value="PAS-like_dom_sf"/>
</dbReference>
<dbReference type="Gene3D" id="3.30.565.10">
    <property type="entry name" value="Histidine kinase-like ATPase, C-terminal domain"/>
    <property type="match status" value="1"/>
</dbReference>
<evidence type="ECO:0000256" key="7">
    <source>
        <dbReference type="PROSITE-ProRule" id="PRU00169"/>
    </source>
</evidence>
<dbReference type="EC" id="2.7.13.3" evidence="2"/>
<dbReference type="CDD" id="cd16922">
    <property type="entry name" value="HATPase_EvgS-ArcB-TorS-like"/>
    <property type="match status" value="1"/>
</dbReference>
<keyword evidence="6" id="KW-0902">Two-component regulatory system</keyword>
<dbReference type="PRINTS" id="PR00344">
    <property type="entry name" value="BCTRLSENSOR"/>
</dbReference>
<dbReference type="InterPro" id="IPR004358">
    <property type="entry name" value="Sig_transdc_His_kin-like_C"/>
</dbReference>
<dbReference type="OrthoDB" id="9810730at2"/>
<evidence type="ECO:0000259" key="10">
    <source>
        <dbReference type="PROSITE" id="PS50112"/>
    </source>
</evidence>
<dbReference type="InterPro" id="IPR003661">
    <property type="entry name" value="HisK_dim/P_dom"/>
</dbReference>
<dbReference type="RefSeq" id="WP_070985651.1">
    <property type="nucleotide sequence ID" value="NZ_MKJU01000026.1"/>
</dbReference>
<dbReference type="Pfam" id="PF00512">
    <property type="entry name" value="HisKA"/>
    <property type="match status" value="1"/>
</dbReference>
<gene>
    <name evidence="11" type="ORF">BET10_12875</name>
</gene>
<dbReference type="Gene3D" id="3.30.450.20">
    <property type="entry name" value="PAS domain"/>
    <property type="match status" value="1"/>
</dbReference>
<dbReference type="STRING" id="1859457.BET10_12875"/>
<dbReference type="SUPFAM" id="SSF55785">
    <property type="entry name" value="PYP-like sensor domain (PAS domain)"/>
    <property type="match status" value="1"/>
</dbReference>
<protein>
    <recommendedName>
        <fullName evidence="2">histidine kinase</fullName>
        <ecNumber evidence="2">2.7.13.3</ecNumber>
    </recommendedName>
</protein>
<dbReference type="Pfam" id="PF10114">
    <property type="entry name" value="PocR"/>
    <property type="match status" value="1"/>
</dbReference>
<evidence type="ECO:0000313" key="12">
    <source>
        <dbReference type="Proteomes" id="UP000179786"/>
    </source>
</evidence>
<dbReference type="InterPro" id="IPR011006">
    <property type="entry name" value="CheY-like_superfamily"/>
</dbReference>
<dbReference type="PANTHER" id="PTHR43047">
    <property type="entry name" value="TWO-COMPONENT HISTIDINE PROTEIN KINASE"/>
    <property type="match status" value="1"/>
</dbReference>
<feature type="domain" description="Response regulatory" evidence="9">
    <location>
        <begin position="585"/>
        <end position="699"/>
    </location>
</feature>
<proteinExistence type="predicted"/>
<evidence type="ECO:0000256" key="6">
    <source>
        <dbReference type="ARBA" id="ARBA00023012"/>
    </source>
</evidence>
<dbReference type="FunFam" id="3.30.565.10:FF:000010">
    <property type="entry name" value="Sensor histidine kinase RcsC"/>
    <property type="match status" value="1"/>
</dbReference>
<dbReference type="AlphaFoldDB" id="A0A1S1MSX5"/>
<dbReference type="Gene3D" id="3.40.50.2300">
    <property type="match status" value="1"/>
</dbReference>
<dbReference type="SMART" id="SM00388">
    <property type="entry name" value="HisKA"/>
    <property type="match status" value="1"/>
</dbReference>
<dbReference type="GO" id="GO:0000155">
    <property type="term" value="F:phosphorelay sensor kinase activity"/>
    <property type="evidence" value="ECO:0007669"/>
    <property type="project" value="InterPro"/>
</dbReference>
<dbReference type="SMART" id="SM00387">
    <property type="entry name" value="HATPase_c"/>
    <property type="match status" value="1"/>
</dbReference>
<keyword evidence="12" id="KW-1185">Reference proteome</keyword>
<dbReference type="EMBL" id="MKJU01000026">
    <property type="protein sequence ID" value="OHU90288.1"/>
    <property type="molecule type" value="Genomic_DNA"/>
</dbReference>
<dbReference type="PROSITE" id="PS50112">
    <property type="entry name" value="PAS"/>
    <property type="match status" value="1"/>
</dbReference>
<dbReference type="InterPro" id="IPR018771">
    <property type="entry name" value="PocR_dom"/>
</dbReference>
<dbReference type="InterPro" id="IPR003594">
    <property type="entry name" value="HATPase_dom"/>
</dbReference>
<keyword evidence="3 7" id="KW-0597">Phosphoprotein</keyword>
<dbReference type="CDD" id="cd00130">
    <property type="entry name" value="PAS"/>
    <property type="match status" value="1"/>
</dbReference>
<dbReference type="SMART" id="SM00448">
    <property type="entry name" value="REC"/>
    <property type="match status" value="1"/>
</dbReference>
<accession>A0A1S1MSX5</accession>
<dbReference type="Proteomes" id="UP000179786">
    <property type="component" value="Unassembled WGS sequence"/>
</dbReference>
<dbReference type="InterPro" id="IPR036890">
    <property type="entry name" value="HATPase_C_sf"/>
</dbReference>
<evidence type="ECO:0000256" key="1">
    <source>
        <dbReference type="ARBA" id="ARBA00000085"/>
    </source>
</evidence>
<evidence type="ECO:0000256" key="2">
    <source>
        <dbReference type="ARBA" id="ARBA00012438"/>
    </source>
</evidence>
<evidence type="ECO:0000256" key="4">
    <source>
        <dbReference type="ARBA" id="ARBA00022679"/>
    </source>
</evidence>
<dbReference type="InterPro" id="IPR005467">
    <property type="entry name" value="His_kinase_dom"/>
</dbReference>
<dbReference type="Pfam" id="PF00072">
    <property type="entry name" value="Response_reg"/>
    <property type="match status" value="1"/>
</dbReference>
<dbReference type="InterPro" id="IPR036097">
    <property type="entry name" value="HisK_dim/P_sf"/>
</dbReference>
<dbReference type="PROSITE" id="PS50110">
    <property type="entry name" value="RESPONSE_REGULATORY"/>
    <property type="match status" value="1"/>
</dbReference>
<dbReference type="SUPFAM" id="SSF55874">
    <property type="entry name" value="ATPase domain of HSP90 chaperone/DNA topoisomerase II/histidine kinase"/>
    <property type="match status" value="1"/>
</dbReference>
<dbReference type="SUPFAM" id="SSF47384">
    <property type="entry name" value="Homodimeric domain of signal transducing histidine kinase"/>
    <property type="match status" value="1"/>
</dbReference>
<feature type="modified residue" description="4-aspartylphosphate" evidence="7">
    <location>
        <position position="634"/>
    </location>
</feature>
<evidence type="ECO:0000256" key="5">
    <source>
        <dbReference type="ARBA" id="ARBA00022777"/>
    </source>
</evidence>
<dbReference type="Gene3D" id="1.10.287.130">
    <property type="match status" value="1"/>
</dbReference>
<comment type="catalytic activity">
    <reaction evidence="1">
        <text>ATP + protein L-histidine = ADP + protein N-phospho-L-histidine.</text>
        <dbReference type="EC" id="2.7.13.3"/>
    </reaction>
</comment>
<dbReference type="InterPro" id="IPR000014">
    <property type="entry name" value="PAS"/>
</dbReference>
<feature type="domain" description="PAS" evidence="10">
    <location>
        <begin position="221"/>
        <end position="263"/>
    </location>
</feature>
<evidence type="ECO:0000313" key="11">
    <source>
        <dbReference type="EMBL" id="OHU90288.1"/>
    </source>
</evidence>
<dbReference type="InterPro" id="IPR001789">
    <property type="entry name" value="Sig_transdc_resp-reg_receiver"/>
</dbReference>
<dbReference type="CDD" id="cd17546">
    <property type="entry name" value="REC_hyHK_CKI1_RcsC-like"/>
    <property type="match status" value="1"/>
</dbReference>
<keyword evidence="5" id="KW-0418">Kinase</keyword>
<evidence type="ECO:0000256" key="3">
    <source>
        <dbReference type="ARBA" id="ARBA00022553"/>
    </source>
</evidence>
<keyword evidence="4" id="KW-0808">Transferase</keyword>
<dbReference type="CDD" id="cd00082">
    <property type="entry name" value="HisKA"/>
    <property type="match status" value="1"/>
</dbReference>
<feature type="domain" description="Histidine kinase" evidence="8">
    <location>
        <begin position="342"/>
        <end position="562"/>
    </location>
</feature>